<comment type="caution">
    <text evidence="2">The sequence shown here is derived from an EMBL/GenBank/DDBJ whole genome shotgun (WGS) entry which is preliminary data.</text>
</comment>
<evidence type="ECO:0000313" key="3">
    <source>
        <dbReference type="Proteomes" id="UP000634668"/>
    </source>
</evidence>
<evidence type="ECO:0000259" key="1">
    <source>
        <dbReference type="Pfam" id="PF14397"/>
    </source>
</evidence>
<reference evidence="2" key="2">
    <citation type="submission" date="2020-09" db="EMBL/GenBank/DDBJ databases">
        <authorList>
            <person name="Sun Q."/>
            <person name="Kim S."/>
        </authorList>
    </citation>
    <scope>NUCLEOTIDE SEQUENCE</scope>
    <source>
        <strain evidence="2">KCTC 12113</strain>
    </source>
</reference>
<dbReference type="EMBL" id="BMWP01000016">
    <property type="protein sequence ID" value="GGW38684.1"/>
    <property type="molecule type" value="Genomic_DNA"/>
</dbReference>
<evidence type="ECO:0000313" key="2">
    <source>
        <dbReference type="EMBL" id="GGW38684.1"/>
    </source>
</evidence>
<reference evidence="2" key="1">
    <citation type="journal article" date="2014" name="Int. J. Syst. Evol. Microbiol.">
        <title>Complete genome sequence of Corynebacterium casei LMG S-19264T (=DSM 44701T), isolated from a smear-ripened cheese.</title>
        <authorList>
            <consortium name="US DOE Joint Genome Institute (JGI-PGF)"/>
            <person name="Walter F."/>
            <person name="Albersmeier A."/>
            <person name="Kalinowski J."/>
            <person name="Ruckert C."/>
        </authorList>
    </citation>
    <scope>NUCLEOTIDE SEQUENCE</scope>
    <source>
        <strain evidence="2">KCTC 12113</strain>
    </source>
</reference>
<dbReference type="RefSeq" id="WP_051315603.1">
    <property type="nucleotide sequence ID" value="NZ_BMWP01000016.1"/>
</dbReference>
<dbReference type="InterPro" id="IPR039523">
    <property type="entry name" value="RimK-rel_E_lig_ATP-grasp"/>
</dbReference>
<dbReference type="Proteomes" id="UP000634668">
    <property type="component" value="Unassembled WGS sequence"/>
</dbReference>
<dbReference type="AlphaFoldDB" id="A0A918MMH2"/>
<keyword evidence="3" id="KW-1185">Reference proteome</keyword>
<proteinExistence type="predicted"/>
<sequence>MHFDNPERIKVFLKNPNKKNYLKICKEVLVLWVTKKEVPMYYFKHLYKREIKNYKDYLGTKEAAEIREGKKLHQLEFTSILCNKLNFSLYCERSNIPTPKLIGHNLGNHFFSGSEMRKINNKTELIAFYEAIFESTQLETLFFRPLSQYGGKGIFKLRHDNIEAKLESEYQNLINGNYLYNEVITQHPKLNAIHGTSINSLRILTYIHNGEVNIISSIFRLGTAGAVVDNTSSGGLFIGIDDKTETLKKEGYRNLEFGGEVLTKHPDTNFEFLGFKMPYYKEACELVKKATAVIPNRLIGWDVAITPTGPIIIEGNAHPDLFAADVAYGGLLKNKQIQRIKAFIK</sequence>
<dbReference type="Pfam" id="PF14397">
    <property type="entry name" value="ATPgrasp_ST"/>
    <property type="match status" value="1"/>
</dbReference>
<gene>
    <name evidence="2" type="ORF">GCM10007383_24280</name>
</gene>
<dbReference type="SUPFAM" id="SSF56059">
    <property type="entry name" value="Glutathione synthetase ATP-binding domain-like"/>
    <property type="match status" value="1"/>
</dbReference>
<accession>A0A918MMH2</accession>
<protein>
    <recommendedName>
        <fullName evidence="1">Alpha-L-glutamate ligase-related protein ATP-grasp domain-containing protein</fullName>
    </recommendedName>
</protein>
<organism evidence="2 3">
    <name type="scientific">Arenibacter certesii</name>
    <dbReference type="NCBI Taxonomy" id="228955"/>
    <lineage>
        <taxon>Bacteria</taxon>
        <taxon>Pseudomonadati</taxon>
        <taxon>Bacteroidota</taxon>
        <taxon>Flavobacteriia</taxon>
        <taxon>Flavobacteriales</taxon>
        <taxon>Flavobacteriaceae</taxon>
        <taxon>Arenibacter</taxon>
    </lineage>
</organism>
<feature type="domain" description="Alpha-L-glutamate ligase-related protein ATP-grasp" evidence="1">
    <location>
        <begin position="74"/>
        <end position="338"/>
    </location>
</feature>
<name>A0A918MMH2_9FLAO</name>